<dbReference type="PROSITE" id="PS50057">
    <property type="entry name" value="FERM_3"/>
    <property type="match status" value="1"/>
</dbReference>
<evidence type="ECO:0000259" key="1">
    <source>
        <dbReference type="PROSITE" id="PS50057"/>
    </source>
</evidence>
<dbReference type="Proteomes" id="UP000317318">
    <property type="component" value="Chromosome"/>
</dbReference>
<dbReference type="InterPro" id="IPR000299">
    <property type="entry name" value="FERM_domain"/>
</dbReference>
<name>A0A517QX21_9PLAN</name>
<accession>A0A517QX21</accession>
<organism evidence="2 3">
    <name type="scientific">Stratiformator vulcanicus</name>
    <dbReference type="NCBI Taxonomy" id="2527980"/>
    <lineage>
        <taxon>Bacteria</taxon>
        <taxon>Pseudomonadati</taxon>
        <taxon>Planctomycetota</taxon>
        <taxon>Planctomycetia</taxon>
        <taxon>Planctomycetales</taxon>
        <taxon>Planctomycetaceae</taxon>
        <taxon>Stratiformator</taxon>
    </lineage>
</organism>
<dbReference type="EMBL" id="CP036268">
    <property type="protein sequence ID" value="QDT36120.1"/>
    <property type="molecule type" value="Genomic_DNA"/>
</dbReference>
<evidence type="ECO:0000313" key="3">
    <source>
        <dbReference type="Proteomes" id="UP000317318"/>
    </source>
</evidence>
<dbReference type="KEGG" id="svp:Pan189_04750"/>
<feature type="domain" description="FERM" evidence="1">
    <location>
        <begin position="1"/>
        <end position="34"/>
    </location>
</feature>
<proteinExistence type="predicted"/>
<protein>
    <recommendedName>
        <fullName evidence="1">FERM domain-containing protein</fullName>
    </recommendedName>
</protein>
<reference evidence="2 3" key="1">
    <citation type="submission" date="2019-02" db="EMBL/GenBank/DDBJ databases">
        <title>Deep-cultivation of Planctomycetes and their phenomic and genomic characterization uncovers novel biology.</title>
        <authorList>
            <person name="Wiegand S."/>
            <person name="Jogler M."/>
            <person name="Boedeker C."/>
            <person name="Pinto D."/>
            <person name="Vollmers J."/>
            <person name="Rivas-Marin E."/>
            <person name="Kohn T."/>
            <person name="Peeters S.H."/>
            <person name="Heuer A."/>
            <person name="Rast P."/>
            <person name="Oberbeckmann S."/>
            <person name="Bunk B."/>
            <person name="Jeske O."/>
            <person name="Meyerdierks A."/>
            <person name="Storesund J.E."/>
            <person name="Kallscheuer N."/>
            <person name="Luecker S."/>
            <person name="Lage O.M."/>
            <person name="Pohl T."/>
            <person name="Merkel B.J."/>
            <person name="Hornburger P."/>
            <person name="Mueller R.-W."/>
            <person name="Bruemmer F."/>
            <person name="Labrenz M."/>
            <person name="Spormann A.M."/>
            <person name="Op den Camp H."/>
            <person name="Overmann J."/>
            <person name="Amann R."/>
            <person name="Jetten M.S.M."/>
            <person name="Mascher T."/>
            <person name="Medema M.H."/>
            <person name="Devos D.P."/>
            <person name="Kaster A.-K."/>
            <person name="Ovreas L."/>
            <person name="Rohde M."/>
            <person name="Galperin M.Y."/>
            <person name="Jogler C."/>
        </authorList>
    </citation>
    <scope>NUCLEOTIDE SEQUENCE [LARGE SCALE GENOMIC DNA]</scope>
    <source>
        <strain evidence="2 3">Pan189</strain>
    </source>
</reference>
<gene>
    <name evidence="2" type="ORF">Pan189_04750</name>
</gene>
<sequence>MRSSWQSMGGEVKINAAQFGLKFFKILSDLEFFG</sequence>
<dbReference type="AlphaFoldDB" id="A0A517QX21"/>
<evidence type="ECO:0000313" key="2">
    <source>
        <dbReference type="EMBL" id="QDT36120.1"/>
    </source>
</evidence>
<keyword evidence="3" id="KW-1185">Reference proteome</keyword>